<feature type="compositionally biased region" description="Basic and acidic residues" evidence="1">
    <location>
        <begin position="142"/>
        <end position="152"/>
    </location>
</feature>
<evidence type="ECO:0000256" key="2">
    <source>
        <dbReference type="SAM" id="SignalP"/>
    </source>
</evidence>
<keyword evidence="2" id="KW-0732">Signal</keyword>
<feature type="signal peptide" evidence="2">
    <location>
        <begin position="1"/>
        <end position="31"/>
    </location>
</feature>
<name>A0A9N7U1W5_PLEPL</name>
<reference evidence="3" key="1">
    <citation type="submission" date="2020-03" db="EMBL/GenBank/DDBJ databases">
        <authorList>
            <person name="Weist P."/>
        </authorList>
    </citation>
    <scope>NUCLEOTIDE SEQUENCE</scope>
</reference>
<keyword evidence="4" id="KW-1185">Reference proteome</keyword>
<sequence>MTLCGRRSARGCSRHLQLLCCLLFSLLHILSLHQHSCYREKLKPNLLDPPPSWGRLLTSESDLIRSDASIPPKLPENKLFKTNVESFKRRGKLFEGFGQDSGVRSQDSGHRTQVSGLRTQVSGLRTQDSGLRSQVTGFRTQDSGHRTQDSGHRTQSLSCWAELRVYSEC</sequence>
<dbReference type="AlphaFoldDB" id="A0A9N7U1W5"/>
<organism evidence="3 4">
    <name type="scientific">Pleuronectes platessa</name>
    <name type="common">European plaice</name>
    <dbReference type="NCBI Taxonomy" id="8262"/>
    <lineage>
        <taxon>Eukaryota</taxon>
        <taxon>Metazoa</taxon>
        <taxon>Chordata</taxon>
        <taxon>Craniata</taxon>
        <taxon>Vertebrata</taxon>
        <taxon>Euteleostomi</taxon>
        <taxon>Actinopterygii</taxon>
        <taxon>Neopterygii</taxon>
        <taxon>Teleostei</taxon>
        <taxon>Neoteleostei</taxon>
        <taxon>Acanthomorphata</taxon>
        <taxon>Carangaria</taxon>
        <taxon>Pleuronectiformes</taxon>
        <taxon>Pleuronectoidei</taxon>
        <taxon>Pleuronectidae</taxon>
        <taxon>Pleuronectes</taxon>
    </lineage>
</organism>
<evidence type="ECO:0000256" key="1">
    <source>
        <dbReference type="SAM" id="MobiDB-lite"/>
    </source>
</evidence>
<dbReference type="Proteomes" id="UP001153269">
    <property type="component" value="Unassembled WGS sequence"/>
</dbReference>
<evidence type="ECO:0000313" key="3">
    <source>
        <dbReference type="EMBL" id="CAB1421798.1"/>
    </source>
</evidence>
<proteinExistence type="predicted"/>
<comment type="caution">
    <text evidence="3">The sequence shown here is derived from an EMBL/GenBank/DDBJ whole genome shotgun (WGS) entry which is preliminary data.</text>
</comment>
<gene>
    <name evidence="3" type="ORF">PLEPLA_LOCUS9686</name>
</gene>
<dbReference type="EMBL" id="CADEAL010000546">
    <property type="protein sequence ID" value="CAB1421798.1"/>
    <property type="molecule type" value="Genomic_DNA"/>
</dbReference>
<feature type="compositionally biased region" description="Polar residues" evidence="1">
    <location>
        <begin position="125"/>
        <end position="141"/>
    </location>
</feature>
<feature type="region of interest" description="Disordered" evidence="1">
    <location>
        <begin position="125"/>
        <end position="153"/>
    </location>
</feature>
<feature type="chain" id="PRO_5040334488" evidence="2">
    <location>
        <begin position="32"/>
        <end position="169"/>
    </location>
</feature>
<accession>A0A9N7U1W5</accession>
<protein>
    <submittedName>
        <fullName evidence="3">Uncharacterized protein</fullName>
    </submittedName>
</protein>
<evidence type="ECO:0000313" key="4">
    <source>
        <dbReference type="Proteomes" id="UP001153269"/>
    </source>
</evidence>